<feature type="non-terminal residue" evidence="1">
    <location>
        <position position="1"/>
    </location>
</feature>
<sequence>NLRMEKMNKVEILNALRETKDNVRDKFRTLGESIHQHVERTGILHHLNMGRDPDMIILDQVDAKLTEALIQNIYTKFDKDGDGEITMSEVSAVFNAFDADGNGDISEEEFIGSWKRAFGGSDDQALLVFGQIDKDGSKSITMDELSNLYKSMDVDGDGTITKKEFIGKWKELLR</sequence>
<comment type="caution">
    <text evidence="1">The sequence shown here is derived from an EMBL/GenBank/DDBJ whole genome shotgun (WGS) entry which is preliminary data.</text>
</comment>
<evidence type="ECO:0000313" key="2">
    <source>
        <dbReference type="Proteomes" id="UP000749559"/>
    </source>
</evidence>
<proteinExistence type="predicted"/>
<dbReference type="EMBL" id="CAIIXF020000004">
    <property type="protein sequence ID" value="CAH1780644.1"/>
    <property type="molecule type" value="Genomic_DNA"/>
</dbReference>
<organism evidence="1 2">
    <name type="scientific">Owenia fusiformis</name>
    <name type="common">Polychaete worm</name>
    <dbReference type="NCBI Taxonomy" id="6347"/>
    <lineage>
        <taxon>Eukaryota</taxon>
        <taxon>Metazoa</taxon>
        <taxon>Spiralia</taxon>
        <taxon>Lophotrochozoa</taxon>
        <taxon>Annelida</taxon>
        <taxon>Polychaeta</taxon>
        <taxon>Sedentaria</taxon>
        <taxon>Canalipalpata</taxon>
        <taxon>Sabellida</taxon>
        <taxon>Oweniida</taxon>
        <taxon>Oweniidae</taxon>
        <taxon>Owenia</taxon>
    </lineage>
</organism>
<dbReference type="SUPFAM" id="SSF47473">
    <property type="entry name" value="EF-hand"/>
    <property type="match status" value="1"/>
</dbReference>
<dbReference type="PROSITE" id="PS50222">
    <property type="entry name" value="EF_HAND_2"/>
    <property type="match status" value="2"/>
</dbReference>
<keyword evidence="2" id="KW-1185">Reference proteome</keyword>
<protein>
    <submittedName>
        <fullName evidence="1">Uncharacterized protein</fullName>
    </submittedName>
</protein>
<dbReference type="SMART" id="SM00054">
    <property type="entry name" value="EFh"/>
    <property type="match status" value="2"/>
</dbReference>
<dbReference type="GO" id="GO:0005509">
    <property type="term" value="F:calcium ion binding"/>
    <property type="evidence" value="ECO:0007669"/>
    <property type="project" value="InterPro"/>
</dbReference>
<accession>A0A8J1UEN5</accession>
<dbReference type="InterPro" id="IPR018247">
    <property type="entry name" value="EF_Hand_1_Ca_BS"/>
</dbReference>
<gene>
    <name evidence="1" type="ORF">OFUS_LOCUS7307</name>
</gene>
<dbReference type="PROSITE" id="PS00018">
    <property type="entry name" value="EF_HAND_1"/>
    <property type="match status" value="2"/>
</dbReference>
<dbReference type="InterPro" id="IPR002048">
    <property type="entry name" value="EF_hand_dom"/>
</dbReference>
<dbReference type="Gene3D" id="1.10.238.10">
    <property type="entry name" value="EF-hand"/>
    <property type="match status" value="3"/>
</dbReference>
<dbReference type="InterPro" id="IPR011992">
    <property type="entry name" value="EF-hand-dom_pair"/>
</dbReference>
<dbReference type="AlphaFoldDB" id="A0A8J1UEN5"/>
<name>A0A8J1UEN5_OWEFU</name>
<dbReference type="OrthoDB" id="1259151at2759"/>
<reference evidence="1" key="1">
    <citation type="submission" date="2022-03" db="EMBL/GenBank/DDBJ databases">
        <authorList>
            <person name="Martin C."/>
        </authorList>
    </citation>
    <scope>NUCLEOTIDE SEQUENCE</scope>
</reference>
<evidence type="ECO:0000313" key="1">
    <source>
        <dbReference type="EMBL" id="CAH1780644.1"/>
    </source>
</evidence>
<dbReference type="Pfam" id="PF13202">
    <property type="entry name" value="EF-hand_5"/>
    <property type="match status" value="2"/>
</dbReference>
<dbReference type="Pfam" id="PF13499">
    <property type="entry name" value="EF-hand_7"/>
    <property type="match status" value="1"/>
</dbReference>
<dbReference type="Proteomes" id="UP000749559">
    <property type="component" value="Unassembled WGS sequence"/>
</dbReference>